<dbReference type="Proteomes" id="UP001447516">
    <property type="component" value="Unassembled WGS sequence"/>
</dbReference>
<reference evidence="2 3" key="1">
    <citation type="submission" date="2024-05" db="EMBL/GenBank/DDBJ databases">
        <title>Microbispora sp.ZYX-F-249.</title>
        <authorList>
            <person name="Xie H."/>
        </authorList>
    </citation>
    <scope>NUCLEOTIDE SEQUENCE [LARGE SCALE GENOMIC DNA]</scope>
    <source>
        <strain evidence="2 3">ZYX-F-249</strain>
    </source>
</reference>
<dbReference type="RefSeq" id="WP_346230979.1">
    <property type="nucleotide sequence ID" value="NZ_JBDJAW010000077.1"/>
</dbReference>
<organism evidence="2 3">
    <name type="scientific">Microbispora maris</name>
    <dbReference type="NCBI Taxonomy" id="3144104"/>
    <lineage>
        <taxon>Bacteria</taxon>
        <taxon>Bacillati</taxon>
        <taxon>Actinomycetota</taxon>
        <taxon>Actinomycetes</taxon>
        <taxon>Streptosporangiales</taxon>
        <taxon>Streptosporangiaceae</taxon>
        <taxon>Microbispora</taxon>
    </lineage>
</organism>
<evidence type="ECO:0000313" key="2">
    <source>
        <dbReference type="EMBL" id="MEN3541149.1"/>
    </source>
</evidence>
<accession>A0ABV0B0X1</accession>
<evidence type="ECO:0000313" key="3">
    <source>
        <dbReference type="Proteomes" id="UP001447516"/>
    </source>
</evidence>
<feature type="transmembrane region" description="Helical" evidence="1">
    <location>
        <begin position="87"/>
        <end position="107"/>
    </location>
</feature>
<keyword evidence="1" id="KW-1133">Transmembrane helix</keyword>
<proteinExistence type="predicted"/>
<protein>
    <submittedName>
        <fullName evidence="2">Uncharacterized protein</fullName>
    </submittedName>
</protein>
<feature type="transmembrane region" description="Helical" evidence="1">
    <location>
        <begin position="58"/>
        <end position="80"/>
    </location>
</feature>
<comment type="caution">
    <text evidence="2">The sequence shown here is derived from an EMBL/GenBank/DDBJ whole genome shotgun (WGS) entry which is preliminary data.</text>
</comment>
<name>A0ABV0B0X1_9ACTN</name>
<dbReference type="EMBL" id="JBDJAW010000077">
    <property type="protein sequence ID" value="MEN3541149.1"/>
    <property type="molecule type" value="Genomic_DNA"/>
</dbReference>
<evidence type="ECO:0000256" key="1">
    <source>
        <dbReference type="SAM" id="Phobius"/>
    </source>
</evidence>
<keyword evidence="3" id="KW-1185">Reference proteome</keyword>
<sequence>MDDEQHQIPGGVSGDRSGCSHPAVVAVTSAFLSIVALFMTGLSYLFDVYDYDQVDQDTVAALQLLSVIGLLSAVGPLLMLRRHKVAVVGYSILILLAGYRLFVLAIGY</sequence>
<gene>
    <name evidence="2" type="ORF">AAH991_38970</name>
</gene>
<feature type="transmembrane region" description="Helical" evidence="1">
    <location>
        <begin position="23"/>
        <end position="46"/>
    </location>
</feature>
<keyword evidence="1" id="KW-0812">Transmembrane</keyword>
<keyword evidence="1" id="KW-0472">Membrane</keyword>